<dbReference type="PANTHER" id="PTHR42791:SF1">
    <property type="entry name" value="N-ACETYLTRANSFERASE DOMAIN-CONTAINING PROTEIN"/>
    <property type="match status" value="1"/>
</dbReference>
<name>A0ABV8RL84_9SPHN</name>
<organism evidence="2 3">
    <name type="scientific">Novosphingobium tardum</name>
    <dbReference type="NCBI Taxonomy" id="1538021"/>
    <lineage>
        <taxon>Bacteria</taxon>
        <taxon>Pseudomonadati</taxon>
        <taxon>Pseudomonadota</taxon>
        <taxon>Alphaproteobacteria</taxon>
        <taxon>Sphingomonadales</taxon>
        <taxon>Sphingomonadaceae</taxon>
        <taxon>Novosphingobium</taxon>
    </lineage>
</organism>
<dbReference type="CDD" id="cd04301">
    <property type="entry name" value="NAT_SF"/>
    <property type="match status" value="1"/>
</dbReference>
<dbReference type="GO" id="GO:0016746">
    <property type="term" value="F:acyltransferase activity"/>
    <property type="evidence" value="ECO:0007669"/>
    <property type="project" value="UniProtKB-KW"/>
</dbReference>
<dbReference type="EMBL" id="JBHSDR010000003">
    <property type="protein sequence ID" value="MFC4294141.1"/>
    <property type="molecule type" value="Genomic_DNA"/>
</dbReference>
<proteinExistence type="predicted"/>
<dbReference type="InterPro" id="IPR000182">
    <property type="entry name" value="GNAT_dom"/>
</dbReference>
<dbReference type="Gene3D" id="3.40.630.30">
    <property type="match status" value="1"/>
</dbReference>
<keyword evidence="2" id="KW-0808">Transferase</keyword>
<sequence>MDGGGGERPRPRIVEATNGDVAAMAATLSAAFMDDPALSWIIPDAAERARRFARFFPLIVRSDMAAGSALRSPGGEVVTLWREPDRVSETVWETLRELPAFALALGRRVGRGLKVSNAMEAHYPRGFPYYYLHFAGVAPAFQGQGWGGTAIRAGLERAAARGLPVHLETATRENVTIYERLGFTVTCEYDVPGGGPHFWGMLRPAG</sequence>
<dbReference type="PROSITE" id="PS51186">
    <property type="entry name" value="GNAT"/>
    <property type="match status" value="1"/>
</dbReference>
<dbReference type="Proteomes" id="UP001595828">
    <property type="component" value="Unassembled WGS sequence"/>
</dbReference>
<keyword evidence="2" id="KW-0012">Acyltransferase</keyword>
<feature type="domain" description="N-acetyltransferase" evidence="1">
    <location>
        <begin position="11"/>
        <end position="206"/>
    </location>
</feature>
<dbReference type="PANTHER" id="PTHR42791">
    <property type="entry name" value="GNAT FAMILY ACETYLTRANSFERASE"/>
    <property type="match status" value="1"/>
</dbReference>
<evidence type="ECO:0000313" key="3">
    <source>
        <dbReference type="Proteomes" id="UP001595828"/>
    </source>
</evidence>
<dbReference type="EC" id="2.3.-.-" evidence="2"/>
<accession>A0ABV8RL84</accession>
<gene>
    <name evidence="2" type="ORF">ACFO0A_03605</name>
</gene>
<comment type="caution">
    <text evidence="2">The sequence shown here is derived from an EMBL/GenBank/DDBJ whole genome shotgun (WGS) entry which is preliminary data.</text>
</comment>
<protein>
    <submittedName>
        <fullName evidence="2">GNAT family N-acetyltransferase</fullName>
        <ecNumber evidence="2">2.3.-.-</ecNumber>
    </submittedName>
</protein>
<dbReference type="InterPro" id="IPR016181">
    <property type="entry name" value="Acyl_CoA_acyltransferase"/>
</dbReference>
<reference evidence="3" key="1">
    <citation type="journal article" date="2019" name="Int. J. Syst. Evol. Microbiol.">
        <title>The Global Catalogue of Microorganisms (GCM) 10K type strain sequencing project: providing services to taxonomists for standard genome sequencing and annotation.</title>
        <authorList>
            <consortium name="The Broad Institute Genomics Platform"/>
            <consortium name="The Broad Institute Genome Sequencing Center for Infectious Disease"/>
            <person name="Wu L."/>
            <person name="Ma J."/>
        </authorList>
    </citation>
    <scope>NUCLEOTIDE SEQUENCE [LARGE SCALE GENOMIC DNA]</scope>
    <source>
        <strain evidence="3">CGMCC 1.12989</strain>
    </source>
</reference>
<dbReference type="Pfam" id="PF00583">
    <property type="entry name" value="Acetyltransf_1"/>
    <property type="match status" value="1"/>
</dbReference>
<dbReference type="InterPro" id="IPR052523">
    <property type="entry name" value="Trichothecene_AcTrans"/>
</dbReference>
<keyword evidence="3" id="KW-1185">Reference proteome</keyword>
<evidence type="ECO:0000313" key="2">
    <source>
        <dbReference type="EMBL" id="MFC4294141.1"/>
    </source>
</evidence>
<evidence type="ECO:0000259" key="1">
    <source>
        <dbReference type="PROSITE" id="PS51186"/>
    </source>
</evidence>
<dbReference type="SUPFAM" id="SSF55729">
    <property type="entry name" value="Acyl-CoA N-acyltransferases (Nat)"/>
    <property type="match status" value="1"/>
</dbReference>